<proteinExistence type="predicted"/>
<evidence type="ECO:0000256" key="2">
    <source>
        <dbReference type="ARBA" id="ARBA00022840"/>
    </source>
</evidence>
<keyword evidence="4" id="KW-0808">Transferase</keyword>
<evidence type="ECO:0000256" key="1">
    <source>
        <dbReference type="ARBA" id="ARBA00022741"/>
    </source>
</evidence>
<sequence>MRVTSRSLNTVYPLFTAYKQFTHGGNFWRDEYLLEQWDRLIQPVIYRDNTYHGYKLLRRLGSWCWLTRDAHTSDFLTVKFLPRDGNNELGMCEYIRKHCTSPFVSTIRDHFVIPHHLHNTSQSRFENVSFQAIVYPTTGVCMGRIYDALEYRPSPDLPLTLERRRKYIAQIVQGMSELHRIGVVHADLHPGNIALDVPSKEDMARLLATPPAEDDVRLQDDSLPPPWMPCRSTEPEDIGFSPSGIKIIDFGFSFISKPGALYTSDDFPPGNPAPPELLVGDKSTNQPFKADSWYLGQTMYFILTGGGLLFRRSIGCNDEGLLEEVVYGLDALRSGQKEIMNELPQDVKDRYMPIILGLLEMDPVKRLAILDIKLDD</sequence>
<dbReference type="Pfam" id="PF00069">
    <property type="entry name" value="Pkinase"/>
    <property type="match status" value="1"/>
</dbReference>
<dbReference type="AlphaFoldDB" id="A0A2H4S6X4"/>
<dbReference type="EMBL" id="CP023322">
    <property type="protein sequence ID" value="ATY58861.1"/>
    <property type="molecule type" value="Genomic_DNA"/>
</dbReference>
<evidence type="ECO:0000259" key="3">
    <source>
        <dbReference type="PROSITE" id="PS50011"/>
    </source>
</evidence>
<protein>
    <submittedName>
        <fullName evidence="4">Kinase-like domain</fullName>
    </submittedName>
</protein>
<dbReference type="SMART" id="SM00220">
    <property type="entry name" value="S_TKc"/>
    <property type="match status" value="1"/>
</dbReference>
<dbReference type="GO" id="GO:0005524">
    <property type="term" value="F:ATP binding"/>
    <property type="evidence" value="ECO:0007669"/>
    <property type="project" value="UniProtKB-KW"/>
</dbReference>
<dbReference type="PANTHER" id="PTHR24346">
    <property type="entry name" value="MAP/MICROTUBULE AFFINITY-REGULATING KINASE"/>
    <property type="match status" value="1"/>
</dbReference>
<feature type="domain" description="Protein kinase" evidence="3">
    <location>
        <begin position="54"/>
        <end position="376"/>
    </location>
</feature>
<dbReference type="SUPFAM" id="SSF56112">
    <property type="entry name" value="Protein kinase-like (PK-like)"/>
    <property type="match status" value="1"/>
</dbReference>
<dbReference type="GO" id="GO:0035556">
    <property type="term" value="P:intracellular signal transduction"/>
    <property type="evidence" value="ECO:0007669"/>
    <property type="project" value="TreeGrafter"/>
</dbReference>
<keyword evidence="4" id="KW-0418">Kinase</keyword>
<dbReference type="Proteomes" id="UP000323067">
    <property type="component" value="Chromosome iv"/>
</dbReference>
<dbReference type="PROSITE" id="PS50011">
    <property type="entry name" value="PROTEIN_KINASE_DOM"/>
    <property type="match status" value="1"/>
</dbReference>
<keyword evidence="1" id="KW-0547">Nucleotide-binding</keyword>
<keyword evidence="2" id="KW-0067">ATP-binding</keyword>
<evidence type="ECO:0000313" key="5">
    <source>
        <dbReference type="Proteomes" id="UP000323067"/>
    </source>
</evidence>
<organism evidence="4 5">
    <name type="scientific">Cordyceps militaris</name>
    <name type="common">Caterpillar fungus</name>
    <name type="synonym">Clavaria militaris</name>
    <dbReference type="NCBI Taxonomy" id="73501"/>
    <lineage>
        <taxon>Eukaryota</taxon>
        <taxon>Fungi</taxon>
        <taxon>Dikarya</taxon>
        <taxon>Ascomycota</taxon>
        <taxon>Pezizomycotina</taxon>
        <taxon>Sordariomycetes</taxon>
        <taxon>Hypocreomycetidae</taxon>
        <taxon>Hypocreales</taxon>
        <taxon>Cordycipitaceae</taxon>
        <taxon>Cordyceps</taxon>
    </lineage>
</organism>
<dbReference type="OrthoDB" id="4868928at2759"/>
<dbReference type="GO" id="GO:0005737">
    <property type="term" value="C:cytoplasm"/>
    <property type="evidence" value="ECO:0007669"/>
    <property type="project" value="TreeGrafter"/>
</dbReference>
<dbReference type="VEuPathDB" id="FungiDB:A9K55_002297"/>
<reference evidence="4 5" key="1">
    <citation type="journal article" date="2017" name="BMC Genomics">
        <title>Chromosome level assembly and secondary metabolite potential of the parasitic fungus Cordyceps militaris.</title>
        <authorList>
            <person name="Kramer G.J."/>
            <person name="Nodwell J.R."/>
        </authorList>
    </citation>
    <scope>NUCLEOTIDE SEQUENCE [LARGE SCALE GENOMIC DNA]</scope>
    <source>
        <strain evidence="4 5">ATCC 34164</strain>
    </source>
</reference>
<dbReference type="GO" id="GO:0004674">
    <property type="term" value="F:protein serine/threonine kinase activity"/>
    <property type="evidence" value="ECO:0007669"/>
    <property type="project" value="TreeGrafter"/>
</dbReference>
<dbReference type="VEuPathDB" id="FungiDB:CCM_09488"/>
<dbReference type="InterPro" id="IPR000719">
    <property type="entry name" value="Prot_kinase_dom"/>
</dbReference>
<dbReference type="InterPro" id="IPR011009">
    <property type="entry name" value="Kinase-like_dom_sf"/>
</dbReference>
<evidence type="ECO:0000313" key="4">
    <source>
        <dbReference type="EMBL" id="ATY58861.1"/>
    </source>
</evidence>
<accession>A0A2H4S6X4</accession>
<gene>
    <name evidence="4" type="ORF">A9K55_002297</name>
</gene>
<name>A0A2H4S6X4_CORMI</name>
<dbReference type="PANTHER" id="PTHR24346:SF30">
    <property type="entry name" value="MATERNAL EMBRYONIC LEUCINE ZIPPER KINASE"/>
    <property type="match status" value="1"/>
</dbReference>
<dbReference type="Gene3D" id="1.10.510.10">
    <property type="entry name" value="Transferase(Phosphotransferase) domain 1"/>
    <property type="match status" value="1"/>
</dbReference>